<accession>A0A069AKZ2</accession>
<proteinExistence type="predicted"/>
<reference evidence="1" key="1">
    <citation type="submission" date="2014-07" db="EMBL/GenBank/DDBJ databases">
        <authorList>
            <person name="Monot Marc"/>
        </authorList>
    </citation>
    <scope>NUCLEOTIDE SEQUENCE</scope>
    <source>
        <strain evidence="1">7032994</strain>
    </source>
</reference>
<organism evidence="1">
    <name type="scientific">Clostridioides difficile</name>
    <name type="common">Peptoclostridium difficile</name>
    <dbReference type="NCBI Taxonomy" id="1496"/>
    <lineage>
        <taxon>Bacteria</taxon>
        <taxon>Bacillati</taxon>
        <taxon>Bacillota</taxon>
        <taxon>Clostridia</taxon>
        <taxon>Peptostreptococcales</taxon>
        <taxon>Peptostreptococcaceae</taxon>
        <taxon>Clostridioides</taxon>
    </lineage>
</organism>
<sequence length="42" mass="4941">MVIISVDTVDKHDKNCVYCIYILWIRHVYRGKISIYCGYGVC</sequence>
<dbReference type="EMBL" id="LK932411">
    <property type="protein sequence ID" value="CDS89151.1"/>
    <property type="molecule type" value="Genomic_DNA"/>
</dbReference>
<dbReference type="RefSeq" id="WP_021359599.1">
    <property type="nucleotide sequence ID" value="NZ_BIPA01000001.1"/>
</dbReference>
<evidence type="ECO:0000313" key="1">
    <source>
        <dbReference type="EMBL" id="CDS89151.1"/>
    </source>
</evidence>
<name>A0A069AKZ2_CLODI</name>
<gene>
    <name evidence="1" type="ORF">BN1097_710022</name>
</gene>
<protein>
    <submittedName>
        <fullName evidence="1">Uncharacterized protein</fullName>
    </submittedName>
</protein>
<dbReference type="AlphaFoldDB" id="A0A069AKZ2"/>